<dbReference type="PANTHER" id="PTHR15239">
    <property type="entry name" value="NUCLEAR EXPORT MEDIATOR FACTOR NEMF"/>
    <property type="match status" value="1"/>
</dbReference>
<feature type="coiled-coil region" evidence="1">
    <location>
        <begin position="334"/>
        <end position="375"/>
    </location>
</feature>
<dbReference type="Pfam" id="PF05670">
    <property type="entry name" value="NFACT-R_1"/>
    <property type="match status" value="1"/>
</dbReference>
<keyword evidence="4" id="KW-1185">Reference proteome</keyword>
<gene>
    <name evidence="3" type="ORF">DC20_00025</name>
</gene>
<dbReference type="GO" id="GO:0000049">
    <property type="term" value="F:tRNA binding"/>
    <property type="evidence" value="ECO:0007669"/>
    <property type="project" value="TreeGrafter"/>
</dbReference>
<dbReference type="EMBL" id="CP012643">
    <property type="protein sequence ID" value="ALI97673.1"/>
    <property type="molecule type" value="Genomic_DNA"/>
</dbReference>
<sequence>MHQNYFFLKQLAQQLDQQLRGYTLQAAFSQEKDELMLAFYQGEREFYLKAIQTSTFSSLQFPLTFNRARQNSVDLFSNLVGEEVLEVSVHQQERSFYIRFTHERVLLFKLFGNRSNVVLFVQNQAVELFHRKLAKDLELDYKTMNQNWHLEKETFLQAPLNLKKLLPTLGDLPWLYLQEKGYETLPPSSRWDMVTEMMELLENPTSYYLTTHKKLLRLSLLPIGDIREAFEDPVTALNAFVPQYRSQEYFQKNYAATHKQLSKQLDGAQKIWWQIQEQLEQWHHGTPYAQTADVIMANLTNIPAGSKEVELFDFYSDTTRLFKLHATETPQKTAERLYKKAKNQKIELRLLEERAARKEEEVERLTTQLQELESLTTTPELRQFLKKYTPTQATVQVDLPYHTFETMGFKILVGKNAKANDKLTLKHTHKDDLWLHAKDVPGSHVVIKFQSGKSIPTPVVEAAAQLAAFYSKRKSDSLCPVLYTPKKYVRKPKGATPGSVIVEREKVMLVKPENPFRQN</sequence>
<dbReference type="PANTHER" id="PTHR15239:SF6">
    <property type="entry name" value="RIBOSOME QUALITY CONTROL COMPLEX SUBUNIT NEMF"/>
    <property type="match status" value="1"/>
</dbReference>
<evidence type="ECO:0000313" key="3">
    <source>
        <dbReference type="EMBL" id="ALI97673.1"/>
    </source>
</evidence>
<organism evidence="3 4">
    <name type="scientific">Rufibacter tibetensis</name>
    <dbReference type="NCBI Taxonomy" id="512763"/>
    <lineage>
        <taxon>Bacteria</taxon>
        <taxon>Pseudomonadati</taxon>
        <taxon>Bacteroidota</taxon>
        <taxon>Cytophagia</taxon>
        <taxon>Cytophagales</taxon>
        <taxon>Hymenobacteraceae</taxon>
        <taxon>Rufibacter</taxon>
    </lineage>
</organism>
<name>A0A0P0CLH4_9BACT</name>
<keyword evidence="1" id="KW-0175">Coiled coil</keyword>
<evidence type="ECO:0000256" key="1">
    <source>
        <dbReference type="SAM" id="Coils"/>
    </source>
</evidence>
<dbReference type="InterPro" id="IPR008532">
    <property type="entry name" value="NFACT_RNA-bd"/>
</dbReference>
<evidence type="ECO:0000313" key="4">
    <source>
        <dbReference type="Proteomes" id="UP000061382"/>
    </source>
</evidence>
<dbReference type="OrthoDB" id="9766163at2"/>
<dbReference type="GO" id="GO:0043023">
    <property type="term" value="F:ribosomal large subunit binding"/>
    <property type="evidence" value="ECO:0007669"/>
    <property type="project" value="TreeGrafter"/>
</dbReference>
<dbReference type="InterPro" id="IPR051608">
    <property type="entry name" value="RQC_Subunit_NEMF"/>
</dbReference>
<dbReference type="Proteomes" id="UP000061382">
    <property type="component" value="Chromosome"/>
</dbReference>
<evidence type="ECO:0000259" key="2">
    <source>
        <dbReference type="Pfam" id="PF05670"/>
    </source>
</evidence>
<dbReference type="Pfam" id="PF05833">
    <property type="entry name" value="NFACT_N"/>
    <property type="match status" value="1"/>
</dbReference>
<dbReference type="STRING" id="512763.DC20_00025"/>
<dbReference type="KEGG" id="rti:DC20_00025"/>
<dbReference type="RefSeq" id="WP_062541953.1">
    <property type="nucleotide sequence ID" value="NZ_CP012643.1"/>
</dbReference>
<dbReference type="AlphaFoldDB" id="A0A0P0CLH4"/>
<feature type="domain" description="NFACT RNA-binding" evidence="2">
    <location>
        <begin position="403"/>
        <end position="501"/>
    </location>
</feature>
<dbReference type="Gene3D" id="2.30.310.10">
    <property type="entry name" value="ibrinogen binding protein from staphylococcus aureus domain"/>
    <property type="match status" value="1"/>
</dbReference>
<protein>
    <recommendedName>
        <fullName evidence="2">NFACT RNA-binding domain-containing protein</fullName>
    </recommendedName>
</protein>
<dbReference type="GO" id="GO:1990112">
    <property type="term" value="C:RQC complex"/>
    <property type="evidence" value="ECO:0007669"/>
    <property type="project" value="TreeGrafter"/>
</dbReference>
<accession>A0A0P0CLH4</accession>
<dbReference type="GO" id="GO:0072344">
    <property type="term" value="P:rescue of stalled ribosome"/>
    <property type="evidence" value="ECO:0007669"/>
    <property type="project" value="TreeGrafter"/>
</dbReference>
<reference evidence="3 4" key="1">
    <citation type="submission" date="2015-08" db="EMBL/GenBank/DDBJ databases">
        <title>Complete genome sequence of Rufibacter tibetensis strain 1351t, a radiation-resistant bacterium from tibet plateau.</title>
        <authorList>
            <person name="Dai J."/>
        </authorList>
    </citation>
    <scope>NUCLEOTIDE SEQUENCE [LARGE SCALE GENOMIC DNA]</scope>
    <source>
        <strain evidence="3 4">1351</strain>
    </source>
</reference>
<proteinExistence type="predicted"/>
<dbReference type="PATRIC" id="fig|512763.3.peg.5"/>